<dbReference type="RefSeq" id="WP_159767391.1">
    <property type="nucleotide sequence ID" value="NZ_JAQOSL010000102.1"/>
</dbReference>
<evidence type="ECO:0000256" key="6">
    <source>
        <dbReference type="ARBA" id="ARBA00014007"/>
    </source>
</evidence>
<proteinExistence type="inferred from homology"/>
<keyword evidence="10" id="KW-1185">Reference proteome</keyword>
<dbReference type="InterPro" id="IPR036569">
    <property type="entry name" value="RpiB_LacA_LacB_sf"/>
</dbReference>
<reference evidence="10" key="1">
    <citation type="journal article" date="2019" name="Int. J. Syst. Evol. Microbiol.">
        <title>The Global Catalogue of Microorganisms (GCM) 10K type strain sequencing project: providing services to taxonomists for standard genome sequencing and annotation.</title>
        <authorList>
            <consortium name="The Broad Institute Genomics Platform"/>
            <consortium name="The Broad Institute Genome Sequencing Center for Infectious Disease"/>
            <person name="Wu L."/>
            <person name="Ma J."/>
        </authorList>
    </citation>
    <scope>NUCLEOTIDE SEQUENCE [LARGE SCALE GENOMIC DNA]</scope>
    <source>
        <strain evidence="10">JCM 9918</strain>
    </source>
</reference>
<comment type="pathway">
    <text evidence="2">Carbohydrate degradation; pentose phosphate pathway; D-ribose 5-phosphate from D-ribulose 5-phosphate (non-oxidative stage): step 1/1.</text>
</comment>
<comment type="subunit">
    <text evidence="4">Homodimer.</text>
</comment>
<protein>
    <recommendedName>
        <fullName evidence="6">Ribose-5-phosphate isomerase B</fullName>
        <ecNumber evidence="5">5.3.1.6</ecNumber>
    </recommendedName>
    <alternativeName>
        <fullName evidence="8">Phosphoriboisomerase B</fullName>
    </alternativeName>
</protein>
<comment type="similarity">
    <text evidence="3">Belongs to the LacAB/RpiB family.</text>
</comment>
<evidence type="ECO:0000256" key="3">
    <source>
        <dbReference type="ARBA" id="ARBA00008754"/>
    </source>
</evidence>
<dbReference type="EMBL" id="JBHSNZ010000007">
    <property type="protein sequence ID" value="MFC5808269.1"/>
    <property type="molecule type" value="Genomic_DNA"/>
</dbReference>
<keyword evidence="7 9" id="KW-0413">Isomerase</keyword>
<organism evidence="9 10">
    <name type="scientific">Streptomyces heilongjiangensis</name>
    <dbReference type="NCBI Taxonomy" id="945052"/>
    <lineage>
        <taxon>Bacteria</taxon>
        <taxon>Bacillati</taxon>
        <taxon>Actinomycetota</taxon>
        <taxon>Actinomycetes</taxon>
        <taxon>Kitasatosporales</taxon>
        <taxon>Streptomycetaceae</taxon>
        <taxon>Streptomyces</taxon>
    </lineage>
</organism>
<evidence type="ECO:0000256" key="5">
    <source>
        <dbReference type="ARBA" id="ARBA00011959"/>
    </source>
</evidence>
<dbReference type="Gene3D" id="3.40.1400.10">
    <property type="entry name" value="Sugar-phosphate isomerase, RpiB/LacA/LacB"/>
    <property type="match status" value="1"/>
</dbReference>
<dbReference type="GO" id="GO:0004751">
    <property type="term" value="F:ribose-5-phosphate isomerase activity"/>
    <property type="evidence" value="ECO:0007669"/>
    <property type="project" value="UniProtKB-EC"/>
</dbReference>
<comment type="caution">
    <text evidence="9">The sequence shown here is derived from an EMBL/GenBank/DDBJ whole genome shotgun (WGS) entry which is preliminary data.</text>
</comment>
<dbReference type="NCBIfam" id="TIGR00689">
    <property type="entry name" value="rpiB_lacA_lacB"/>
    <property type="match status" value="1"/>
</dbReference>
<evidence type="ECO:0000256" key="1">
    <source>
        <dbReference type="ARBA" id="ARBA00001713"/>
    </source>
</evidence>
<dbReference type="InterPro" id="IPR003500">
    <property type="entry name" value="RpiB_LacA_LacB"/>
</dbReference>
<evidence type="ECO:0000256" key="8">
    <source>
        <dbReference type="ARBA" id="ARBA00032117"/>
    </source>
</evidence>
<dbReference type="InterPro" id="IPR011860">
    <property type="entry name" value="Rib-5-P_Isoase_Actino"/>
</dbReference>
<dbReference type="PIRSF" id="PIRSF005384">
    <property type="entry name" value="RpiB_LacA_B"/>
    <property type="match status" value="1"/>
</dbReference>
<evidence type="ECO:0000256" key="7">
    <source>
        <dbReference type="ARBA" id="ARBA00023235"/>
    </source>
</evidence>
<comment type="catalytic activity">
    <reaction evidence="1">
        <text>aldehydo-D-ribose 5-phosphate = D-ribulose 5-phosphate</text>
        <dbReference type="Rhea" id="RHEA:14657"/>
        <dbReference type="ChEBI" id="CHEBI:58121"/>
        <dbReference type="ChEBI" id="CHEBI:58273"/>
        <dbReference type="EC" id="5.3.1.6"/>
    </reaction>
</comment>
<dbReference type="NCBIfam" id="TIGR02133">
    <property type="entry name" value="RPI_actino"/>
    <property type="match status" value="1"/>
</dbReference>
<name>A0ABW1B534_9ACTN</name>
<dbReference type="PANTHER" id="PTHR30345">
    <property type="entry name" value="RIBOSE-5-PHOSPHATE ISOMERASE B"/>
    <property type="match status" value="1"/>
</dbReference>
<dbReference type="Proteomes" id="UP001596112">
    <property type="component" value="Unassembled WGS sequence"/>
</dbReference>
<dbReference type="EC" id="5.3.1.6" evidence="5"/>
<evidence type="ECO:0000313" key="10">
    <source>
        <dbReference type="Proteomes" id="UP001596112"/>
    </source>
</evidence>
<dbReference type="PANTHER" id="PTHR30345:SF0">
    <property type="entry name" value="DNA DAMAGE-REPAIR_TOLERATION PROTEIN DRT102"/>
    <property type="match status" value="1"/>
</dbReference>
<accession>A0ABW1B534</accession>
<evidence type="ECO:0000313" key="9">
    <source>
        <dbReference type="EMBL" id="MFC5808269.1"/>
    </source>
</evidence>
<evidence type="ECO:0000256" key="2">
    <source>
        <dbReference type="ARBA" id="ARBA00004988"/>
    </source>
</evidence>
<dbReference type="SUPFAM" id="SSF89623">
    <property type="entry name" value="Ribose/Galactose isomerase RpiB/AlsB"/>
    <property type="match status" value="1"/>
</dbReference>
<dbReference type="NCBIfam" id="NF004051">
    <property type="entry name" value="PRK05571.1"/>
    <property type="match status" value="1"/>
</dbReference>
<dbReference type="Pfam" id="PF02502">
    <property type="entry name" value="LacAB_rpiB"/>
    <property type="match status" value="1"/>
</dbReference>
<sequence>MRVYLGSDHAGYELKNHLVEWLKAAGHEAVDCGPHIYDAQDDYPPFCLRAAERTAADPGSLGVVIGGSGNGEQIAANKVAGVRAALAWSTETAALGREHNNANVVAVGARMHAQDDATKFVETFLNTPFSGDERHIRRIDMLAAYETTGDLPPIPAHHPQP</sequence>
<evidence type="ECO:0000256" key="4">
    <source>
        <dbReference type="ARBA" id="ARBA00011738"/>
    </source>
</evidence>
<gene>
    <name evidence="9" type="ORF">ACFQGO_12235</name>
</gene>